<dbReference type="CDD" id="cd06267">
    <property type="entry name" value="PBP1_LacI_sugar_binding-like"/>
    <property type="match status" value="1"/>
</dbReference>
<dbReference type="Proteomes" id="UP000184088">
    <property type="component" value="Unassembled WGS sequence"/>
</dbReference>
<keyword evidence="1" id="KW-0805">Transcription regulation</keyword>
<dbReference type="CDD" id="cd01392">
    <property type="entry name" value="HTH_LacI"/>
    <property type="match status" value="1"/>
</dbReference>
<dbReference type="InterPro" id="IPR000843">
    <property type="entry name" value="HTH_LacI"/>
</dbReference>
<dbReference type="PROSITE" id="PS50932">
    <property type="entry name" value="HTH_LACI_2"/>
    <property type="match status" value="1"/>
</dbReference>
<dbReference type="PANTHER" id="PTHR30146">
    <property type="entry name" value="LACI-RELATED TRANSCRIPTIONAL REPRESSOR"/>
    <property type="match status" value="1"/>
</dbReference>
<dbReference type="Pfam" id="PF00356">
    <property type="entry name" value="LacI"/>
    <property type="match status" value="1"/>
</dbReference>
<dbReference type="SUPFAM" id="SSF53822">
    <property type="entry name" value="Periplasmic binding protein-like I"/>
    <property type="match status" value="1"/>
</dbReference>
<dbReference type="SMART" id="SM00354">
    <property type="entry name" value="HTH_LACI"/>
    <property type="match status" value="1"/>
</dbReference>
<keyword evidence="3" id="KW-0804">Transcription</keyword>
<feature type="domain" description="HTH lacI-type" evidence="4">
    <location>
        <begin position="1"/>
        <end position="55"/>
    </location>
</feature>
<dbReference type="GO" id="GO:0000976">
    <property type="term" value="F:transcription cis-regulatory region binding"/>
    <property type="evidence" value="ECO:0007669"/>
    <property type="project" value="TreeGrafter"/>
</dbReference>
<dbReference type="Pfam" id="PF13377">
    <property type="entry name" value="Peripla_BP_3"/>
    <property type="match status" value="1"/>
</dbReference>
<dbReference type="OrthoDB" id="9788209at2"/>
<dbReference type="SUPFAM" id="SSF47413">
    <property type="entry name" value="lambda repressor-like DNA-binding domains"/>
    <property type="match status" value="1"/>
</dbReference>
<dbReference type="InterPro" id="IPR028082">
    <property type="entry name" value="Peripla_BP_I"/>
</dbReference>
<dbReference type="RefSeq" id="WP_159432361.1">
    <property type="nucleotide sequence ID" value="NZ_FQVH01000005.1"/>
</dbReference>
<keyword evidence="6" id="KW-1185">Reference proteome</keyword>
<dbReference type="Gene3D" id="3.40.50.2300">
    <property type="match status" value="2"/>
</dbReference>
<organism evidence="5 6">
    <name type="scientific">Caldanaerobius fijiensis DSM 17918</name>
    <dbReference type="NCBI Taxonomy" id="1121256"/>
    <lineage>
        <taxon>Bacteria</taxon>
        <taxon>Bacillati</taxon>
        <taxon>Bacillota</taxon>
        <taxon>Clostridia</taxon>
        <taxon>Thermoanaerobacterales</taxon>
        <taxon>Thermoanaerobacteraceae</taxon>
        <taxon>Caldanaerobius</taxon>
    </lineage>
</organism>
<protein>
    <submittedName>
        <fullName evidence="5">Transcriptional regulator, LacI family</fullName>
    </submittedName>
</protein>
<dbReference type="InterPro" id="IPR046335">
    <property type="entry name" value="LacI/GalR-like_sensor"/>
</dbReference>
<evidence type="ECO:0000313" key="5">
    <source>
        <dbReference type="EMBL" id="SHE75759.1"/>
    </source>
</evidence>
<gene>
    <name evidence="5" type="ORF">SAMN02746089_00745</name>
</gene>
<dbReference type="Gene3D" id="1.10.260.40">
    <property type="entry name" value="lambda repressor-like DNA-binding domains"/>
    <property type="match status" value="1"/>
</dbReference>
<dbReference type="InterPro" id="IPR010982">
    <property type="entry name" value="Lambda_DNA-bd_dom_sf"/>
</dbReference>
<keyword evidence="2" id="KW-0238">DNA-binding</keyword>
<evidence type="ECO:0000256" key="1">
    <source>
        <dbReference type="ARBA" id="ARBA00023015"/>
    </source>
</evidence>
<dbReference type="AlphaFoldDB" id="A0A1M4W3H1"/>
<evidence type="ECO:0000256" key="2">
    <source>
        <dbReference type="ARBA" id="ARBA00023125"/>
    </source>
</evidence>
<evidence type="ECO:0000256" key="3">
    <source>
        <dbReference type="ARBA" id="ARBA00023163"/>
    </source>
</evidence>
<dbReference type="GO" id="GO:0003700">
    <property type="term" value="F:DNA-binding transcription factor activity"/>
    <property type="evidence" value="ECO:0007669"/>
    <property type="project" value="TreeGrafter"/>
</dbReference>
<sequence>MNIKTIAKEAGVSVSTVSKVINGYEDISKETREKVWSVIKRFNYQPNQIARVLCTKKSWLIGLLYDVWNDYENEFFSEIIMSFKHTVEESGYNILFLNLYKIKNENISYVSYCEQYNLNGILIIGFKEDDPYIKELIEKEIPCIGIDIPINGKKCGYVTSDNYGGIAKAVDYLYELGHRKIGLINGRTDMYVARERYKGFISAMKKNNIEIVKDWICNGDFSEESGYTVINEMLKRGSTPSAIIVAGGDNMAYGVINALKGHGLKVPEDISIIGFDDIRSAKIFTPPLTTIRQDKLMMGKAAAWSLINMINDKSFKAPVTIIPTELIIRESTKSI</sequence>
<dbReference type="STRING" id="1121256.SAMN02746089_00745"/>
<dbReference type="EMBL" id="FQVH01000005">
    <property type="protein sequence ID" value="SHE75759.1"/>
    <property type="molecule type" value="Genomic_DNA"/>
</dbReference>
<reference evidence="5 6" key="1">
    <citation type="submission" date="2016-11" db="EMBL/GenBank/DDBJ databases">
        <authorList>
            <person name="Jaros S."/>
            <person name="Januszkiewicz K."/>
            <person name="Wedrychowicz H."/>
        </authorList>
    </citation>
    <scope>NUCLEOTIDE SEQUENCE [LARGE SCALE GENOMIC DNA]</scope>
    <source>
        <strain evidence="5 6">DSM 17918</strain>
    </source>
</reference>
<name>A0A1M4W3H1_9THEO</name>
<evidence type="ECO:0000259" key="4">
    <source>
        <dbReference type="PROSITE" id="PS50932"/>
    </source>
</evidence>
<dbReference type="PANTHER" id="PTHR30146:SF109">
    <property type="entry name" value="HTH-TYPE TRANSCRIPTIONAL REGULATOR GALS"/>
    <property type="match status" value="1"/>
</dbReference>
<proteinExistence type="predicted"/>
<evidence type="ECO:0000313" key="6">
    <source>
        <dbReference type="Proteomes" id="UP000184088"/>
    </source>
</evidence>
<accession>A0A1M4W3H1</accession>